<organism evidence="6 7">
    <name type="scientific">Salsuginibacillus halophilus</name>
    <dbReference type="NCBI Taxonomy" id="517424"/>
    <lineage>
        <taxon>Bacteria</taxon>
        <taxon>Bacillati</taxon>
        <taxon>Bacillota</taxon>
        <taxon>Bacilli</taxon>
        <taxon>Bacillales</taxon>
        <taxon>Bacillaceae</taxon>
        <taxon>Salsuginibacillus</taxon>
    </lineage>
</organism>
<dbReference type="GO" id="GO:0006351">
    <property type="term" value="P:DNA-templated transcription"/>
    <property type="evidence" value="ECO:0007669"/>
    <property type="project" value="UniProtKB-UniRule"/>
</dbReference>
<keyword evidence="3 5" id="KW-0548">Nucleotidyltransferase</keyword>
<accession>A0A2P8HXC3</accession>
<dbReference type="EMBL" id="PYAV01000002">
    <property type="protein sequence ID" value="PSL50857.1"/>
    <property type="molecule type" value="Genomic_DNA"/>
</dbReference>
<gene>
    <name evidence="5" type="primary">rpoY</name>
    <name evidence="6" type="ORF">B0H94_102133</name>
</gene>
<evidence type="ECO:0000313" key="6">
    <source>
        <dbReference type="EMBL" id="PSL50857.1"/>
    </source>
</evidence>
<comment type="caution">
    <text evidence="6">The sequence shown here is derived from an EMBL/GenBank/DDBJ whole genome shotgun (WGS) entry which is preliminary data.</text>
</comment>
<protein>
    <recommendedName>
        <fullName evidence="5">DNA-directed RNA polymerase subunit epsilon</fullName>
        <shortName evidence="5">RNAP epsilon subunit</shortName>
        <ecNumber evidence="5">2.7.7.6</ecNumber>
    </recommendedName>
    <alternativeName>
        <fullName evidence="5">RNA polymerase epsilon subunit</fullName>
    </alternativeName>
    <alternativeName>
        <fullName evidence="5">Transcriptase subunit epsilon</fullName>
    </alternativeName>
</protein>
<dbReference type="Pfam" id="PF07288">
    <property type="entry name" value="RpoY"/>
    <property type="match status" value="1"/>
</dbReference>
<reference evidence="6 7" key="1">
    <citation type="submission" date="2018-03" db="EMBL/GenBank/DDBJ databases">
        <title>Genomic Encyclopedia of Type Strains, Phase III (KMG-III): the genomes of soil and plant-associated and newly described type strains.</title>
        <authorList>
            <person name="Whitman W."/>
        </authorList>
    </citation>
    <scope>NUCLEOTIDE SEQUENCE [LARGE SCALE GENOMIC DNA]</scope>
    <source>
        <strain evidence="6 7">CGMCC 1.07653</strain>
    </source>
</reference>
<dbReference type="GO" id="GO:0003677">
    <property type="term" value="F:DNA binding"/>
    <property type="evidence" value="ECO:0007669"/>
    <property type="project" value="UniProtKB-UniRule"/>
</dbReference>
<evidence type="ECO:0000256" key="3">
    <source>
        <dbReference type="ARBA" id="ARBA00022695"/>
    </source>
</evidence>
<dbReference type="GO" id="GO:0000428">
    <property type="term" value="C:DNA-directed RNA polymerase complex"/>
    <property type="evidence" value="ECO:0007669"/>
    <property type="project" value="UniProtKB-KW"/>
</dbReference>
<evidence type="ECO:0000256" key="1">
    <source>
        <dbReference type="ARBA" id="ARBA00022478"/>
    </source>
</evidence>
<keyword evidence="7" id="KW-1185">Reference proteome</keyword>
<keyword evidence="4 5" id="KW-0804">Transcription</keyword>
<keyword evidence="2 5" id="KW-0808">Transferase</keyword>
<dbReference type="AlphaFoldDB" id="A0A2P8HXC3"/>
<dbReference type="InterPro" id="IPR009907">
    <property type="entry name" value="RpoY"/>
</dbReference>
<evidence type="ECO:0000256" key="5">
    <source>
        <dbReference type="HAMAP-Rule" id="MF_01553"/>
    </source>
</evidence>
<dbReference type="GO" id="GO:0003899">
    <property type="term" value="F:DNA-directed RNA polymerase activity"/>
    <property type="evidence" value="ECO:0007669"/>
    <property type="project" value="UniProtKB-UniRule"/>
</dbReference>
<comment type="similarity">
    <text evidence="5">Belongs to the RNA polymerase subunit epsilon family.</text>
</comment>
<sequence length="71" mass="8628">MMIYKVFYQDNFNEVAVRERTNAMFVEAETEREVREKLAHKNYNIEHIEKAPDALIEYEKNNNEDFKVEEL</sequence>
<comment type="catalytic activity">
    <reaction evidence="5">
        <text>RNA(n) + a ribonucleoside 5'-triphosphate = RNA(n+1) + diphosphate</text>
        <dbReference type="Rhea" id="RHEA:21248"/>
        <dbReference type="Rhea" id="RHEA-COMP:14527"/>
        <dbReference type="Rhea" id="RHEA-COMP:17342"/>
        <dbReference type="ChEBI" id="CHEBI:33019"/>
        <dbReference type="ChEBI" id="CHEBI:61557"/>
        <dbReference type="ChEBI" id="CHEBI:140395"/>
        <dbReference type="EC" id="2.7.7.6"/>
    </reaction>
</comment>
<evidence type="ECO:0000256" key="2">
    <source>
        <dbReference type="ARBA" id="ARBA00022679"/>
    </source>
</evidence>
<dbReference type="EC" id="2.7.7.6" evidence="5"/>
<dbReference type="Proteomes" id="UP000242310">
    <property type="component" value="Unassembled WGS sequence"/>
</dbReference>
<evidence type="ECO:0000256" key="4">
    <source>
        <dbReference type="ARBA" id="ARBA00023163"/>
    </source>
</evidence>
<dbReference type="HAMAP" id="MF_01553">
    <property type="entry name" value="RNApol_bact_RpoY"/>
    <property type="match status" value="1"/>
</dbReference>
<comment type="function">
    <text evidence="5">A non-essential component of RNA polymerase (RNAP).</text>
</comment>
<name>A0A2P8HXC3_9BACI</name>
<keyword evidence="1 5" id="KW-0240">DNA-directed RNA polymerase</keyword>
<evidence type="ECO:0000313" key="7">
    <source>
        <dbReference type="Proteomes" id="UP000242310"/>
    </source>
</evidence>
<comment type="subunit">
    <text evidence="5">RNAP is composed of a core of 2 alpha, a beta and a beta' subunit. The core is associated with a delta subunit, and at least one of epsilon or omega. When a sigma factor is associated with the core the holoenzyme is formed, which can initiate transcription.</text>
</comment>
<proteinExistence type="inferred from homology"/>
<dbReference type="Gene3D" id="3.10.20.730">
    <property type="entry name" value="RNAP, epsilon subunit-like"/>
    <property type="match status" value="1"/>
</dbReference>